<name>A0ABP9NEU1_9PSEU</name>
<evidence type="ECO:0000256" key="1">
    <source>
        <dbReference type="SAM" id="Coils"/>
    </source>
</evidence>
<organism evidence="2 3">
    <name type="scientific">Pseudonocardia adelaidensis</name>
    <dbReference type="NCBI Taxonomy" id="648754"/>
    <lineage>
        <taxon>Bacteria</taxon>
        <taxon>Bacillati</taxon>
        <taxon>Actinomycetota</taxon>
        <taxon>Actinomycetes</taxon>
        <taxon>Pseudonocardiales</taxon>
        <taxon>Pseudonocardiaceae</taxon>
        <taxon>Pseudonocardia</taxon>
    </lineage>
</organism>
<sequence length="155" mass="17715">MIRTEIQVFCRTMTHRATAAAEQMSGHRPNVEELVRTLERTLADRDRARARSAQVGFAEQQRLQAWDEVLSARIRVTRALLDVCDSHIAYALSLSREITAHPDGGSPMRWHHRRKYRKAVEELEKRASMMDEEHAELTDGLPELRRCLGLPGSDG</sequence>
<feature type="coiled-coil region" evidence="1">
    <location>
        <begin position="113"/>
        <end position="140"/>
    </location>
</feature>
<keyword evidence="3" id="KW-1185">Reference proteome</keyword>
<dbReference type="Proteomes" id="UP001500804">
    <property type="component" value="Unassembled WGS sequence"/>
</dbReference>
<protein>
    <submittedName>
        <fullName evidence="2">Uncharacterized protein</fullName>
    </submittedName>
</protein>
<dbReference type="EMBL" id="BAABJO010000004">
    <property type="protein sequence ID" value="GAA5114648.1"/>
    <property type="molecule type" value="Genomic_DNA"/>
</dbReference>
<keyword evidence="1" id="KW-0175">Coiled coil</keyword>
<proteinExistence type="predicted"/>
<evidence type="ECO:0000313" key="3">
    <source>
        <dbReference type="Proteomes" id="UP001500804"/>
    </source>
</evidence>
<evidence type="ECO:0000313" key="2">
    <source>
        <dbReference type="EMBL" id="GAA5114648.1"/>
    </source>
</evidence>
<gene>
    <name evidence="2" type="ORF">GCM10023320_12200</name>
</gene>
<reference evidence="3" key="1">
    <citation type="journal article" date="2019" name="Int. J. Syst. Evol. Microbiol.">
        <title>The Global Catalogue of Microorganisms (GCM) 10K type strain sequencing project: providing services to taxonomists for standard genome sequencing and annotation.</title>
        <authorList>
            <consortium name="The Broad Institute Genomics Platform"/>
            <consortium name="The Broad Institute Genome Sequencing Center for Infectious Disease"/>
            <person name="Wu L."/>
            <person name="Ma J."/>
        </authorList>
    </citation>
    <scope>NUCLEOTIDE SEQUENCE [LARGE SCALE GENOMIC DNA]</scope>
    <source>
        <strain evidence="3">JCM 18302</strain>
    </source>
</reference>
<comment type="caution">
    <text evidence="2">The sequence shown here is derived from an EMBL/GenBank/DDBJ whole genome shotgun (WGS) entry which is preliminary data.</text>
</comment>
<accession>A0ABP9NEU1</accession>